<feature type="compositionally biased region" description="Low complexity" evidence="2">
    <location>
        <begin position="62"/>
        <end position="82"/>
    </location>
</feature>
<feature type="region of interest" description="Disordered" evidence="2">
    <location>
        <begin position="881"/>
        <end position="934"/>
    </location>
</feature>
<dbReference type="GO" id="GO:0005634">
    <property type="term" value="C:nucleus"/>
    <property type="evidence" value="ECO:0007669"/>
    <property type="project" value="TreeGrafter"/>
</dbReference>
<dbReference type="PROSITE" id="PS51253">
    <property type="entry name" value="HTH_CENPB"/>
    <property type="match status" value="1"/>
</dbReference>
<dbReference type="Proteomes" id="UP000245771">
    <property type="component" value="Unassembled WGS sequence"/>
</dbReference>
<organism evidence="4 5">
    <name type="scientific">Meira miltonrushii</name>
    <dbReference type="NCBI Taxonomy" id="1280837"/>
    <lineage>
        <taxon>Eukaryota</taxon>
        <taxon>Fungi</taxon>
        <taxon>Dikarya</taxon>
        <taxon>Basidiomycota</taxon>
        <taxon>Ustilaginomycotina</taxon>
        <taxon>Exobasidiomycetes</taxon>
        <taxon>Exobasidiales</taxon>
        <taxon>Brachybasidiaceae</taxon>
        <taxon>Meira</taxon>
    </lineage>
</organism>
<accession>A0A316VKK7</accession>
<dbReference type="AlphaFoldDB" id="A0A316VKK7"/>
<feature type="compositionally biased region" description="Low complexity" evidence="2">
    <location>
        <begin position="894"/>
        <end position="904"/>
    </location>
</feature>
<keyword evidence="1" id="KW-0238">DNA-binding</keyword>
<sequence length="1059" mass="114280">MPLTRNQQAALQANGSNGGTNNIIQQQQQHVHTSDGNLGSIPGNEESTVHAPSTPVGIQLKSRNSSTNTTTSLSTSSGPSQTHQQHQELACVLGHPSATSAVNSAAAAAAAASDWVNFGQGSALTDDVFTQEHGNTLYRLSQMQQQLSPQRSFDDAQRQRNGVQDLHANNTIHLANNALFQNTNFNTDPNAAAAAAAAAAASAAVEQHNRQRSDSTNMNAGFATPAPMTRAQLQQQHNDHVRTFSLDSNASLTDPRNAQQRREFSSHHRTPGSVDSTMSMDIDNMEILRQANEAHIIGASPLRRGVGPDSAQSRLQVMTRQNRSLGQVGAAMSGNGDDGLLRLGGPLRATDASPSFDRFGVQQADSARSMSPPEHPHTAFLGNFSPNSSISSHRHAGDSSIDTSTDSVSNSATTMSAVPSQASSISADDFLSSGGKKIPKMKTRLRNIDRKAICEAARDDPKVRQEDLAVRFGIERSTVSKTLKNKEKWLAIQDEGQSAFIMKHRTGKFPDLEGRLAKWINDEVGKAAPILDVTIKHRALEVAKDLGIGVDQFKASMGWIEKFRERHKLPKPVVPAGLENSSDQLSPEDEQSRAEAFRSGFELATSQQGQHAAQFQQSPLTNQMEQDVGMFYSPQPSQTNALPNASTPQRPRSASNENNMNAIQETPKASKRHYDDMANHRGASPIDATMARMHLPNQNLAVSRLQREQTASSGTNNGVHQHDDSGYAMATSSSSSSSSAATGATKRRRGAATSAELSRGGSGNGSADDATNEGNISMNMIREQLRRSKNNGQVSGNSALSPQANNPVAIATAAAVQELRRDEHARSMHEQRLQQEQMQSQRGFRTGNPDGTSSEMMMMQGLQRAVSSPTINLRNTINAAHQMQQQHHPHHNDSPSSMMVSPPSVRHDLMGLLQSTNSSSSGSPSGAGGDDRPVTLDEARESLDVVLAFITRQPSQLSPSDYFVLGNLQGQLNALAQSSQDSMFSPGHMQTHQAPQQIQMPASQQSHPNMAVLQQQQQQNNHQFTHARSMSAQHPSSTNMNMLGITGEDISMANDLRHR</sequence>
<evidence type="ECO:0000259" key="3">
    <source>
        <dbReference type="PROSITE" id="PS51253"/>
    </source>
</evidence>
<feature type="region of interest" description="Disordered" evidence="2">
    <location>
        <begin position="571"/>
        <end position="597"/>
    </location>
</feature>
<feature type="domain" description="HTH CENPB-type" evidence="3">
    <location>
        <begin position="500"/>
        <end position="573"/>
    </location>
</feature>
<reference evidence="4 5" key="1">
    <citation type="journal article" date="2018" name="Mol. Biol. Evol.">
        <title>Broad Genomic Sampling Reveals a Smut Pathogenic Ancestry of the Fungal Clade Ustilaginomycotina.</title>
        <authorList>
            <person name="Kijpornyongpan T."/>
            <person name="Mondo S.J."/>
            <person name="Barry K."/>
            <person name="Sandor L."/>
            <person name="Lee J."/>
            <person name="Lipzen A."/>
            <person name="Pangilinan J."/>
            <person name="LaButti K."/>
            <person name="Hainaut M."/>
            <person name="Henrissat B."/>
            <person name="Grigoriev I.V."/>
            <person name="Spatafora J.W."/>
            <person name="Aime M.C."/>
        </authorList>
    </citation>
    <scope>NUCLEOTIDE SEQUENCE [LARGE SCALE GENOMIC DNA]</scope>
    <source>
        <strain evidence="4 5">MCA 3882</strain>
    </source>
</reference>
<dbReference type="STRING" id="1280837.A0A316VKK7"/>
<evidence type="ECO:0000256" key="1">
    <source>
        <dbReference type="ARBA" id="ARBA00023125"/>
    </source>
</evidence>
<proteinExistence type="predicted"/>
<dbReference type="EMBL" id="KZ819602">
    <property type="protein sequence ID" value="PWN37588.1"/>
    <property type="molecule type" value="Genomic_DNA"/>
</dbReference>
<evidence type="ECO:0000313" key="5">
    <source>
        <dbReference type="Proteomes" id="UP000245771"/>
    </source>
</evidence>
<feature type="compositionally biased region" description="Polar residues" evidence="2">
    <location>
        <begin position="634"/>
        <end position="661"/>
    </location>
</feature>
<dbReference type="InterPro" id="IPR006600">
    <property type="entry name" value="HTH_CenpB_DNA-bd_dom"/>
</dbReference>
<dbReference type="InParanoid" id="A0A316VKK7"/>
<dbReference type="InterPro" id="IPR050863">
    <property type="entry name" value="CenT-Element_Derived"/>
</dbReference>
<gene>
    <name evidence="4" type="ORF">FA14DRAFT_176877</name>
</gene>
<feature type="compositionally biased region" description="Polar residues" evidence="2">
    <location>
        <begin position="1"/>
        <end position="15"/>
    </location>
</feature>
<feature type="region of interest" description="Disordered" evidence="2">
    <location>
        <begin position="361"/>
        <end position="412"/>
    </location>
</feature>
<dbReference type="Gene3D" id="1.10.10.60">
    <property type="entry name" value="Homeodomain-like"/>
    <property type="match status" value="2"/>
</dbReference>
<feature type="region of interest" description="Disordered" evidence="2">
    <location>
        <begin position="822"/>
        <end position="853"/>
    </location>
</feature>
<evidence type="ECO:0000313" key="4">
    <source>
        <dbReference type="EMBL" id="PWN37588.1"/>
    </source>
</evidence>
<feature type="region of interest" description="Disordered" evidence="2">
    <location>
        <begin position="631"/>
        <end position="661"/>
    </location>
</feature>
<dbReference type="PANTHER" id="PTHR19303">
    <property type="entry name" value="TRANSPOSON"/>
    <property type="match status" value="1"/>
</dbReference>
<feature type="compositionally biased region" description="Polar residues" evidence="2">
    <location>
        <begin position="246"/>
        <end position="258"/>
    </location>
</feature>
<protein>
    <recommendedName>
        <fullName evidence="3">HTH CENPB-type domain-containing protein</fullName>
    </recommendedName>
</protein>
<dbReference type="PANTHER" id="PTHR19303:SF70">
    <property type="entry name" value="HTH CENPB-TYPE DOMAIN-CONTAINING PROTEIN"/>
    <property type="match status" value="1"/>
</dbReference>
<feature type="compositionally biased region" description="Low complexity" evidence="2">
    <location>
        <begin position="915"/>
        <end position="924"/>
    </location>
</feature>
<dbReference type="RefSeq" id="XP_025357890.1">
    <property type="nucleotide sequence ID" value="XM_025500699.1"/>
</dbReference>
<keyword evidence="5" id="KW-1185">Reference proteome</keyword>
<feature type="compositionally biased region" description="Low complexity" evidence="2">
    <location>
        <begin position="398"/>
        <end position="411"/>
    </location>
</feature>
<dbReference type="Pfam" id="PF03221">
    <property type="entry name" value="HTH_Tnp_Tc5"/>
    <property type="match status" value="1"/>
</dbReference>
<name>A0A316VKK7_9BASI</name>
<dbReference type="SMART" id="SM00674">
    <property type="entry name" value="CENPB"/>
    <property type="match status" value="1"/>
</dbReference>
<dbReference type="SUPFAM" id="SSF46689">
    <property type="entry name" value="Homeodomain-like"/>
    <property type="match status" value="2"/>
</dbReference>
<evidence type="ECO:0000256" key="2">
    <source>
        <dbReference type="SAM" id="MobiDB-lite"/>
    </source>
</evidence>
<feature type="compositionally biased region" description="Polar residues" evidence="2">
    <location>
        <begin position="708"/>
        <end position="719"/>
    </location>
</feature>
<dbReference type="OrthoDB" id="9909311at2759"/>
<dbReference type="GeneID" id="37022480"/>
<feature type="region of interest" description="Disordered" evidence="2">
    <location>
        <begin position="246"/>
        <end position="278"/>
    </location>
</feature>
<feature type="region of interest" description="Disordered" evidence="2">
    <location>
        <begin position="704"/>
        <end position="774"/>
    </location>
</feature>
<feature type="compositionally biased region" description="Low complexity" evidence="2">
    <location>
        <begin position="726"/>
        <end position="744"/>
    </location>
</feature>
<feature type="compositionally biased region" description="Basic and acidic residues" evidence="2">
    <location>
        <begin position="822"/>
        <end position="833"/>
    </location>
</feature>
<dbReference type="InterPro" id="IPR009057">
    <property type="entry name" value="Homeodomain-like_sf"/>
</dbReference>
<dbReference type="GO" id="GO:0003677">
    <property type="term" value="F:DNA binding"/>
    <property type="evidence" value="ECO:0007669"/>
    <property type="project" value="UniProtKB-KW"/>
</dbReference>
<feature type="region of interest" description="Disordered" evidence="2">
    <location>
        <begin position="1"/>
        <end position="87"/>
    </location>
</feature>